<feature type="domain" description="RNA polymerase sigma factor 70 region 4 type 2" evidence="6">
    <location>
        <begin position="126"/>
        <end position="177"/>
    </location>
</feature>
<dbReference type="Pfam" id="PF04542">
    <property type="entry name" value="Sigma70_r2"/>
    <property type="match status" value="1"/>
</dbReference>
<evidence type="ECO:0000256" key="1">
    <source>
        <dbReference type="ARBA" id="ARBA00010641"/>
    </source>
</evidence>
<dbReference type="GO" id="GO:0006352">
    <property type="term" value="P:DNA-templated transcription initiation"/>
    <property type="evidence" value="ECO:0007669"/>
    <property type="project" value="InterPro"/>
</dbReference>
<dbReference type="PANTHER" id="PTHR43133">
    <property type="entry name" value="RNA POLYMERASE ECF-TYPE SIGMA FACTO"/>
    <property type="match status" value="1"/>
</dbReference>
<evidence type="ECO:0000313" key="8">
    <source>
        <dbReference type="Proteomes" id="UP000219193"/>
    </source>
</evidence>
<evidence type="ECO:0000259" key="5">
    <source>
        <dbReference type="Pfam" id="PF04542"/>
    </source>
</evidence>
<reference evidence="8" key="1">
    <citation type="submission" date="2017-09" db="EMBL/GenBank/DDBJ databases">
        <authorList>
            <person name="Varghese N."/>
            <person name="Submissions S."/>
        </authorList>
    </citation>
    <scope>NUCLEOTIDE SEQUENCE [LARGE SCALE GENOMIC DNA]</scope>
    <source>
        <strain evidence="8">CGMCC 1.12641</strain>
    </source>
</reference>
<comment type="similarity">
    <text evidence="1">Belongs to the sigma-70 factor family. ECF subfamily.</text>
</comment>
<protein>
    <submittedName>
        <fullName evidence="7">RNA polymerase sigma-70 factor, ECF subfamily</fullName>
    </submittedName>
</protein>
<dbReference type="RefSeq" id="WP_097057010.1">
    <property type="nucleotide sequence ID" value="NZ_OCMF01000004.1"/>
</dbReference>
<dbReference type="NCBIfam" id="TIGR02937">
    <property type="entry name" value="sigma70-ECF"/>
    <property type="match status" value="1"/>
</dbReference>
<dbReference type="GO" id="GO:0003677">
    <property type="term" value="F:DNA binding"/>
    <property type="evidence" value="ECO:0007669"/>
    <property type="project" value="InterPro"/>
</dbReference>
<dbReference type="Gene3D" id="1.10.10.10">
    <property type="entry name" value="Winged helix-like DNA-binding domain superfamily/Winged helix DNA-binding domain"/>
    <property type="match status" value="1"/>
</dbReference>
<dbReference type="InterPro" id="IPR007627">
    <property type="entry name" value="RNA_pol_sigma70_r2"/>
</dbReference>
<organism evidence="7 8">
    <name type="scientific">Salinimicrobium sediminis</name>
    <dbReference type="NCBI Taxonomy" id="1343891"/>
    <lineage>
        <taxon>Bacteria</taxon>
        <taxon>Pseudomonadati</taxon>
        <taxon>Bacteroidota</taxon>
        <taxon>Flavobacteriia</taxon>
        <taxon>Flavobacteriales</taxon>
        <taxon>Flavobacteriaceae</taxon>
        <taxon>Salinimicrobium</taxon>
    </lineage>
</organism>
<evidence type="ECO:0000313" key="7">
    <source>
        <dbReference type="EMBL" id="SOC81243.1"/>
    </source>
</evidence>
<name>A0A285X7C8_9FLAO</name>
<dbReference type="Pfam" id="PF08281">
    <property type="entry name" value="Sigma70_r4_2"/>
    <property type="match status" value="1"/>
</dbReference>
<accession>A0A285X7C8</accession>
<dbReference type="CDD" id="cd06171">
    <property type="entry name" value="Sigma70_r4"/>
    <property type="match status" value="1"/>
</dbReference>
<dbReference type="OrthoDB" id="1160671at2"/>
<dbReference type="PANTHER" id="PTHR43133:SF51">
    <property type="entry name" value="RNA POLYMERASE SIGMA FACTOR"/>
    <property type="match status" value="1"/>
</dbReference>
<evidence type="ECO:0000256" key="2">
    <source>
        <dbReference type="ARBA" id="ARBA00023015"/>
    </source>
</evidence>
<dbReference type="InterPro" id="IPR014284">
    <property type="entry name" value="RNA_pol_sigma-70_dom"/>
</dbReference>
<dbReference type="InterPro" id="IPR036388">
    <property type="entry name" value="WH-like_DNA-bd_sf"/>
</dbReference>
<dbReference type="InterPro" id="IPR039425">
    <property type="entry name" value="RNA_pol_sigma-70-like"/>
</dbReference>
<keyword evidence="4" id="KW-0804">Transcription</keyword>
<dbReference type="Proteomes" id="UP000219193">
    <property type="component" value="Unassembled WGS sequence"/>
</dbReference>
<dbReference type="SUPFAM" id="SSF88659">
    <property type="entry name" value="Sigma3 and sigma4 domains of RNA polymerase sigma factors"/>
    <property type="match status" value="1"/>
</dbReference>
<keyword evidence="2" id="KW-0805">Transcription regulation</keyword>
<dbReference type="InterPro" id="IPR013249">
    <property type="entry name" value="RNA_pol_sigma70_r4_t2"/>
</dbReference>
<dbReference type="GO" id="GO:0016987">
    <property type="term" value="F:sigma factor activity"/>
    <property type="evidence" value="ECO:0007669"/>
    <property type="project" value="UniProtKB-KW"/>
</dbReference>
<dbReference type="EMBL" id="OCMF01000004">
    <property type="protein sequence ID" value="SOC81243.1"/>
    <property type="molecule type" value="Genomic_DNA"/>
</dbReference>
<dbReference type="Gene3D" id="1.10.1740.10">
    <property type="match status" value="1"/>
</dbReference>
<keyword evidence="3" id="KW-0731">Sigma factor</keyword>
<dbReference type="InterPro" id="IPR013325">
    <property type="entry name" value="RNA_pol_sigma_r2"/>
</dbReference>
<evidence type="ECO:0000256" key="3">
    <source>
        <dbReference type="ARBA" id="ARBA00023082"/>
    </source>
</evidence>
<gene>
    <name evidence="7" type="ORF">SAMN06296241_2817</name>
</gene>
<feature type="domain" description="RNA polymerase sigma-70 region 2" evidence="5">
    <location>
        <begin position="27"/>
        <end position="92"/>
    </location>
</feature>
<evidence type="ECO:0000259" key="6">
    <source>
        <dbReference type="Pfam" id="PF08281"/>
    </source>
</evidence>
<sequence>MTLTTTHIDELLEKCRKGDERAQMKVYNKYSKAMYNVAFRIVKDSAEAEDIMQECFLKAFKNLDSFEGTSTFGAWIKKIVVNQSISVYNRNTKYQEVQYHDEFKHAVEEDGGIASEEEGQNPKVKMILKTMQTLKENYRVALTLHLIEGYDYEEICEILNITYANCRTTISRAKESLRTKLLSYEN</sequence>
<dbReference type="AlphaFoldDB" id="A0A285X7C8"/>
<keyword evidence="8" id="KW-1185">Reference proteome</keyword>
<evidence type="ECO:0000256" key="4">
    <source>
        <dbReference type="ARBA" id="ARBA00023163"/>
    </source>
</evidence>
<dbReference type="SUPFAM" id="SSF88946">
    <property type="entry name" value="Sigma2 domain of RNA polymerase sigma factors"/>
    <property type="match status" value="1"/>
</dbReference>
<proteinExistence type="inferred from homology"/>
<dbReference type="InterPro" id="IPR013324">
    <property type="entry name" value="RNA_pol_sigma_r3/r4-like"/>
</dbReference>